<keyword evidence="4 6" id="KW-0472">Membrane</keyword>
<dbReference type="InterPro" id="IPR051856">
    <property type="entry name" value="CSR-E3_Ligase_Protein"/>
</dbReference>
<dbReference type="PANTHER" id="PTHR21041">
    <property type="entry name" value="DENDRITIC CELL-SPECIFIC TRANSMEMBRANE PROTEIN"/>
    <property type="match status" value="1"/>
</dbReference>
<feature type="transmembrane region" description="Helical" evidence="6">
    <location>
        <begin position="405"/>
        <end position="433"/>
    </location>
</feature>
<dbReference type="Pfam" id="PF26039">
    <property type="entry name" value="Dcst2"/>
    <property type="match status" value="1"/>
</dbReference>
<evidence type="ECO:0000256" key="5">
    <source>
        <dbReference type="SAM" id="MobiDB-lite"/>
    </source>
</evidence>
<dbReference type="AlphaFoldDB" id="A0A8S9ZQ99"/>
<dbReference type="InterPro" id="IPR012858">
    <property type="entry name" value="DC_STAMP-like"/>
</dbReference>
<dbReference type="OrthoDB" id="5985669at2759"/>
<feature type="transmembrane region" description="Helical" evidence="6">
    <location>
        <begin position="67"/>
        <end position="84"/>
    </location>
</feature>
<evidence type="ECO:0000256" key="1">
    <source>
        <dbReference type="ARBA" id="ARBA00004141"/>
    </source>
</evidence>
<feature type="transmembrane region" description="Helical" evidence="6">
    <location>
        <begin position="504"/>
        <end position="525"/>
    </location>
</feature>
<feature type="compositionally biased region" description="Basic and acidic residues" evidence="5">
    <location>
        <begin position="695"/>
        <end position="754"/>
    </location>
</feature>
<keyword evidence="3 6" id="KW-1133">Transmembrane helix</keyword>
<reference evidence="8" key="1">
    <citation type="journal article" date="2020" name="Ecol. Evol.">
        <title>Genome structure and content of the rice root-knot nematode (Meloidogyne graminicola).</title>
        <authorList>
            <person name="Phan N.T."/>
            <person name="Danchin E.G.J."/>
            <person name="Klopp C."/>
            <person name="Perfus-Barbeoch L."/>
            <person name="Kozlowski D.K."/>
            <person name="Koutsovoulos G.D."/>
            <person name="Lopez-Roques C."/>
            <person name="Bouchez O."/>
            <person name="Zahm M."/>
            <person name="Besnard G."/>
            <person name="Bellafiore S."/>
        </authorList>
    </citation>
    <scope>NUCLEOTIDE SEQUENCE</scope>
    <source>
        <strain evidence="8">VN-18</strain>
    </source>
</reference>
<evidence type="ECO:0000256" key="4">
    <source>
        <dbReference type="ARBA" id="ARBA00023136"/>
    </source>
</evidence>
<feature type="domain" description="Dendritic cell-specific transmembrane protein-like" evidence="7">
    <location>
        <begin position="358"/>
        <end position="549"/>
    </location>
</feature>
<protein>
    <submittedName>
        <fullName evidence="8">DC_STAMP domain-containing protein</fullName>
    </submittedName>
</protein>
<feature type="transmembrane region" description="Helical" evidence="6">
    <location>
        <begin position="91"/>
        <end position="117"/>
    </location>
</feature>
<accession>A0A8S9ZQ99</accession>
<comment type="caution">
    <text evidence="8">The sequence shown here is derived from an EMBL/GenBank/DDBJ whole genome shotgun (WGS) entry which is preliminary data.</text>
</comment>
<keyword evidence="2 6" id="KW-0812">Transmembrane</keyword>
<evidence type="ECO:0000259" key="7">
    <source>
        <dbReference type="Pfam" id="PF07782"/>
    </source>
</evidence>
<evidence type="ECO:0000256" key="2">
    <source>
        <dbReference type="ARBA" id="ARBA00022692"/>
    </source>
</evidence>
<dbReference type="EMBL" id="JABEBT010000040">
    <property type="protein sequence ID" value="KAF7635580.1"/>
    <property type="molecule type" value="Genomic_DNA"/>
</dbReference>
<evidence type="ECO:0000313" key="9">
    <source>
        <dbReference type="Proteomes" id="UP000605970"/>
    </source>
</evidence>
<feature type="transmembrane region" description="Helical" evidence="6">
    <location>
        <begin position="321"/>
        <end position="345"/>
    </location>
</feature>
<evidence type="ECO:0000256" key="6">
    <source>
        <dbReference type="SAM" id="Phobius"/>
    </source>
</evidence>
<name>A0A8S9ZQ99_9BILA</name>
<feature type="region of interest" description="Disordered" evidence="5">
    <location>
        <begin position="657"/>
        <end position="754"/>
    </location>
</feature>
<dbReference type="PANTHER" id="PTHR21041:SF9">
    <property type="entry name" value="DENDRITIC CELL-SPECIFIC TRANSMEMBRANE PROTEIN-LIKE DOMAIN-CONTAINING PROTEIN"/>
    <property type="match status" value="1"/>
</dbReference>
<keyword evidence="9" id="KW-1185">Reference proteome</keyword>
<proteinExistence type="predicted"/>
<sequence>MLFLISSLYSFYTEKKKADLAIKKFKKFVEKKKEQIKKEDAGEYFGSETKSTDSLDNEDLGYLERKIGVIVGLVVNSTIPLILWSSYFRCIFYLMLPSLIGGRLRLVLLITMVAWAFQYPVQNTTNNIENVMEGVNCITQNVKAVANEMKERAGNAMGEAVPMDKIKEILAGQSLPFDGIKKTVKKVDEALGKMMKWQKQLIDKVNNLMKNCSALAQLPFKACVGWLEEKHKDCLNDYLELLCKPINLAKGLCYATKILELHCTWPGSIKSAVKEGINETRLIQTLNISITRDQNMTDHFSFDRLKIQRALREEISTYENIINAIVFMLDCVSIIMIFFTPLMAIRYVKKFNKGESVDNSFVTKNFIEIDRARALNGLPTLLPLQPREKKDVIYPCTRHLMFKEWVLFCIYHLFLMLSVIPITCFIIVDIFVYRIFRRAFIFLGQDFTSFAVPNLYTIKVSGKGFLNDLLRTILHTFEPLTDKEQRDDLWRHCFKQPTQPSYDIFWYMFFIYITSVLLMFLQIYLRRTRHLIALHFYPERAQPRALYLYNKVLEARLKRWGMLADIQKAKFNEDVGDKEKDLLLKGMSVLAEDKQRCCRCARTDLSVENIENIRLCSGCHAIYCVDCFTIRKRCFKKGCNYQLMQIITDVDLYVDSSLDGEEEESEEEEEEKFEITETEVEMEEGEDDEEVKEEEGEKGSKEEKGEKKESEEKKKEEMKKNEEKVNKEEKKSEEEKTSEEKTGEEEKVKVTVEE</sequence>
<evidence type="ECO:0000313" key="8">
    <source>
        <dbReference type="EMBL" id="KAF7635580.1"/>
    </source>
</evidence>
<feature type="compositionally biased region" description="Acidic residues" evidence="5">
    <location>
        <begin position="658"/>
        <end position="694"/>
    </location>
</feature>
<dbReference type="Proteomes" id="UP000605970">
    <property type="component" value="Unassembled WGS sequence"/>
</dbReference>
<organism evidence="8 9">
    <name type="scientific">Meloidogyne graminicola</name>
    <dbReference type="NCBI Taxonomy" id="189291"/>
    <lineage>
        <taxon>Eukaryota</taxon>
        <taxon>Metazoa</taxon>
        <taxon>Ecdysozoa</taxon>
        <taxon>Nematoda</taxon>
        <taxon>Chromadorea</taxon>
        <taxon>Rhabditida</taxon>
        <taxon>Tylenchina</taxon>
        <taxon>Tylenchomorpha</taxon>
        <taxon>Tylenchoidea</taxon>
        <taxon>Meloidogynidae</taxon>
        <taxon>Meloidogyninae</taxon>
        <taxon>Meloidogyne</taxon>
    </lineage>
</organism>
<evidence type="ECO:0000256" key="3">
    <source>
        <dbReference type="ARBA" id="ARBA00022989"/>
    </source>
</evidence>
<dbReference type="GO" id="GO:0016020">
    <property type="term" value="C:membrane"/>
    <property type="evidence" value="ECO:0007669"/>
    <property type="project" value="UniProtKB-SubCell"/>
</dbReference>
<gene>
    <name evidence="8" type="ORF">Mgra_00004967</name>
</gene>
<comment type="subcellular location">
    <subcellularLocation>
        <location evidence="1">Membrane</location>
        <topology evidence="1">Multi-pass membrane protein</topology>
    </subcellularLocation>
</comment>
<dbReference type="Pfam" id="PF07782">
    <property type="entry name" value="DC_STAMP"/>
    <property type="match status" value="1"/>
</dbReference>